<keyword evidence="3 7" id="KW-0548">Nucleotidyltransferase</keyword>
<keyword evidence="5 7" id="KW-0067">ATP-binding</keyword>
<sequence>MTSTKSEKTLDEAEQAVQARQDDNDPFNQQSNQILSDPFSPPTKRLVLLLSGSFNPVTIAHLRMLELARDYYHIQSIQVLEGIISPVSDFYGKPGLVKVNYRIEMVEAAIRNNHWLRVDTWEAEQTTWTRTKKVLDHHYEDIKKRYGENTELRLLSGADVARSMLNPKIWLPKDIDDIMTNYGLACITRLSAPESGQGGATVPDVKEGMPDLWKQHIEVIQDWVVNDISATNIRNKLEKGFSVKYIVPDATIEVIRKYGLYNSNKSICLSEWPYEKKQT</sequence>
<dbReference type="GO" id="GO:0004515">
    <property type="term" value="F:nicotinate-nucleotide adenylyltransferase activity"/>
    <property type="evidence" value="ECO:0007669"/>
    <property type="project" value="UniProtKB-EC"/>
</dbReference>
<accession>A0A818UU21</accession>
<feature type="compositionally biased region" description="Polar residues" evidence="8">
    <location>
        <begin position="26"/>
        <end position="35"/>
    </location>
</feature>
<dbReference type="EMBL" id="CAJNOT010000550">
    <property type="protein sequence ID" value="CAF1018463.1"/>
    <property type="molecule type" value="Genomic_DNA"/>
</dbReference>
<dbReference type="AlphaFoldDB" id="A0A818UU21"/>
<evidence type="ECO:0000256" key="2">
    <source>
        <dbReference type="ARBA" id="ARBA00022679"/>
    </source>
</evidence>
<evidence type="ECO:0000256" key="7">
    <source>
        <dbReference type="RuleBase" id="RU362021"/>
    </source>
</evidence>
<dbReference type="GO" id="GO:0005524">
    <property type="term" value="F:ATP binding"/>
    <property type="evidence" value="ECO:0007669"/>
    <property type="project" value="UniProtKB-KW"/>
</dbReference>
<evidence type="ECO:0000313" key="11">
    <source>
        <dbReference type="EMBL" id="CAF3697617.1"/>
    </source>
</evidence>
<dbReference type="UniPathway" id="UPA00253">
    <property type="reaction ID" value="UER00600"/>
</dbReference>
<keyword evidence="6 7" id="KW-0520">NAD</keyword>
<dbReference type="GO" id="GO:0009435">
    <property type="term" value="P:NAD+ biosynthetic process"/>
    <property type="evidence" value="ECO:0007669"/>
    <property type="project" value="UniProtKB-UniPathway"/>
</dbReference>
<dbReference type="Pfam" id="PF01467">
    <property type="entry name" value="CTP_transf_like"/>
    <property type="match status" value="1"/>
</dbReference>
<dbReference type="Gene3D" id="3.40.50.620">
    <property type="entry name" value="HUPs"/>
    <property type="match status" value="1"/>
</dbReference>
<comment type="catalytic activity">
    <reaction evidence="7">
        <text>beta-nicotinamide D-ribonucleotide + ATP + H(+) = diphosphate + NAD(+)</text>
        <dbReference type="Rhea" id="RHEA:21360"/>
        <dbReference type="ChEBI" id="CHEBI:14649"/>
        <dbReference type="ChEBI" id="CHEBI:15378"/>
        <dbReference type="ChEBI" id="CHEBI:30616"/>
        <dbReference type="ChEBI" id="CHEBI:33019"/>
        <dbReference type="ChEBI" id="CHEBI:57540"/>
        <dbReference type="EC" id="2.7.7.1"/>
    </reaction>
</comment>
<evidence type="ECO:0000256" key="3">
    <source>
        <dbReference type="ARBA" id="ARBA00022695"/>
    </source>
</evidence>
<keyword evidence="4 7" id="KW-0547">Nucleotide-binding</keyword>
<name>A0A818UU21_9BILA</name>
<dbReference type="GO" id="GO:0000309">
    <property type="term" value="F:nicotinamide-nucleotide adenylyltransferase activity"/>
    <property type="evidence" value="ECO:0007669"/>
    <property type="project" value="UniProtKB-EC"/>
</dbReference>
<feature type="compositionally biased region" description="Basic and acidic residues" evidence="8">
    <location>
        <begin position="1"/>
        <end position="11"/>
    </location>
</feature>
<dbReference type="Proteomes" id="UP000663836">
    <property type="component" value="Unassembled WGS sequence"/>
</dbReference>
<evidence type="ECO:0000256" key="8">
    <source>
        <dbReference type="SAM" id="MobiDB-lite"/>
    </source>
</evidence>
<dbReference type="InterPro" id="IPR004821">
    <property type="entry name" value="Cyt_trans-like"/>
</dbReference>
<dbReference type="EC" id="2.7.7.1" evidence="7"/>
<evidence type="ECO:0000256" key="1">
    <source>
        <dbReference type="ARBA" id="ARBA00022642"/>
    </source>
</evidence>
<proteinExistence type="inferred from homology"/>
<gene>
    <name evidence="11" type="ORF">JBS370_LOCUS9285</name>
    <name evidence="10" type="ORF">ZHD862_LOCUS13407</name>
</gene>
<keyword evidence="2 7" id="KW-0808">Transferase</keyword>
<evidence type="ECO:0000259" key="9">
    <source>
        <dbReference type="Pfam" id="PF01467"/>
    </source>
</evidence>
<comment type="catalytic activity">
    <reaction evidence="7">
        <text>nicotinate beta-D-ribonucleotide + ATP + H(+) = deamido-NAD(+) + diphosphate</text>
        <dbReference type="Rhea" id="RHEA:22860"/>
        <dbReference type="ChEBI" id="CHEBI:15378"/>
        <dbReference type="ChEBI" id="CHEBI:30616"/>
        <dbReference type="ChEBI" id="CHEBI:33019"/>
        <dbReference type="ChEBI" id="CHEBI:57502"/>
        <dbReference type="ChEBI" id="CHEBI:58437"/>
        <dbReference type="EC" id="2.7.7.18"/>
    </reaction>
</comment>
<feature type="domain" description="Cytidyltransferase-like" evidence="9">
    <location>
        <begin position="50"/>
        <end position="235"/>
    </location>
</feature>
<evidence type="ECO:0000256" key="6">
    <source>
        <dbReference type="ARBA" id="ARBA00023027"/>
    </source>
</evidence>
<comment type="similarity">
    <text evidence="7">Belongs to the eukaryotic NMN adenylyltransferase family.</text>
</comment>
<dbReference type="InterPro" id="IPR051182">
    <property type="entry name" value="Euk_NMN_adenylyltrnsfrase"/>
</dbReference>
<dbReference type="InterPro" id="IPR005248">
    <property type="entry name" value="NadD/NMNAT"/>
</dbReference>
<organism evidence="11 12">
    <name type="scientific">Rotaria sordida</name>
    <dbReference type="NCBI Taxonomy" id="392033"/>
    <lineage>
        <taxon>Eukaryota</taxon>
        <taxon>Metazoa</taxon>
        <taxon>Spiralia</taxon>
        <taxon>Gnathifera</taxon>
        <taxon>Rotifera</taxon>
        <taxon>Eurotatoria</taxon>
        <taxon>Bdelloidea</taxon>
        <taxon>Philodinida</taxon>
        <taxon>Philodinidae</taxon>
        <taxon>Rotaria</taxon>
    </lineage>
</organism>
<evidence type="ECO:0000313" key="10">
    <source>
        <dbReference type="EMBL" id="CAF1018463.1"/>
    </source>
</evidence>
<evidence type="ECO:0000313" key="12">
    <source>
        <dbReference type="Proteomes" id="UP000663836"/>
    </source>
</evidence>
<keyword evidence="1 7" id="KW-0662">Pyridine nucleotide biosynthesis</keyword>
<dbReference type="PANTHER" id="PTHR12039">
    <property type="entry name" value="NICOTINAMIDE MONONUCLEOTIDE ADENYLYLTRANSFERASE"/>
    <property type="match status" value="1"/>
</dbReference>
<evidence type="ECO:0000256" key="4">
    <source>
        <dbReference type="ARBA" id="ARBA00022741"/>
    </source>
</evidence>
<comment type="caution">
    <text evidence="11">The sequence shown here is derived from an EMBL/GenBank/DDBJ whole genome shotgun (WGS) entry which is preliminary data.</text>
</comment>
<comment type="pathway">
    <text evidence="7">Cofactor biosynthesis; NAD(+) biosynthesis; NAD(+) from nicotinamide D-ribonucleotide: step 1/1.</text>
</comment>
<feature type="region of interest" description="Disordered" evidence="8">
    <location>
        <begin position="1"/>
        <end position="38"/>
    </location>
</feature>
<dbReference type="EC" id="2.7.7.18" evidence="7"/>
<dbReference type="SUPFAM" id="SSF52374">
    <property type="entry name" value="Nucleotidylyl transferase"/>
    <property type="match status" value="1"/>
</dbReference>
<dbReference type="Proteomes" id="UP000663864">
    <property type="component" value="Unassembled WGS sequence"/>
</dbReference>
<dbReference type="EMBL" id="CAJOBD010000624">
    <property type="protein sequence ID" value="CAF3697617.1"/>
    <property type="molecule type" value="Genomic_DNA"/>
</dbReference>
<protein>
    <recommendedName>
        <fullName evidence="7">Nicotinamide-nucleotide adenylyltransferase</fullName>
        <ecNumber evidence="7">2.7.7.1</ecNumber>
        <ecNumber evidence="7">2.7.7.18</ecNumber>
    </recommendedName>
</protein>
<dbReference type="NCBIfam" id="TIGR00482">
    <property type="entry name" value="nicotinate (nicotinamide) nucleotide adenylyltransferase"/>
    <property type="match status" value="1"/>
</dbReference>
<reference evidence="11" key="1">
    <citation type="submission" date="2021-02" db="EMBL/GenBank/DDBJ databases">
        <authorList>
            <person name="Nowell W R."/>
        </authorList>
    </citation>
    <scope>NUCLEOTIDE SEQUENCE</scope>
</reference>
<dbReference type="InterPro" id="IPR014729">
    <property type="entry name" value="Rossmann-like_a/b/a_fold"/>
</dbReference>
<evidence type="ECO:0000256" key="5">
    <source>
        <dbReference type="ARBA" id="ARBA00022840"/>
    </source>
</evidence>
<dbReference type="PANTHER" id="PTHR12039:SF0">
    <property type="entry name" value="NICOTINAMIDE-NUCLEOTIDE ADENYLYLTRANSFERASE"/>
    <property type="match status" value="1"/>
</dbReference>